<dbReference type="EMBL" id="BHYM01000089">
    <property type="protein sequence ID" value="GCE44212.1"/>
    <property type="molecule type" value="Genomic_DNA"/>
</dbReference>
<keyword evidence="3" id="KW-1185">Reference proteome</keyword>
<reference evidence="2 3" key="1">
    <citation type="submission" date="2018-11" db="EMBL/GenBank/DDBJ databases">
        <title>Microbial catabolism of amino acid.</title>
        <authorList>
            <person name="Hibi M."/>
            <person name="Ogawa J."/>
        </authorList>
    </citation>
    <scope>NUCLEOTIDE SEQUENCE [LARGE SCALE GENOMIC DNA]</scope>
    <source>
        <strain evidence="2 3">C31-06</strain>
    </source>
</reference>
<keyword evidence="1" id="KW-0472">Membrane</keyword>
<keyword evidence="1" id="KW-1133">Transmembrane helix</keyword>
<proteinExistence type="predicted"/>
<protein>
    <submittedName>
        <fullName evidence="2">Uncharacterized protein</fullName>
    </submittedName>
</protein>
<evidence type="ECO:0000313" key="2">
    <source>
        <dbReference type="EMBL" id="GCE44212.1"/>
    </source>
</evidence>
<name>A0A402CKR5_RHOWR</name>
<accession>A0A402CKR5</accession>
<dbReference type="AlphaFoldDB" id="A0A402CKR5"/>
<evidence type="ECO:0000256" key="1">
    <source>
        <dbReference type="SAM" id="Phobius"/>
    </source>
</evidence>
<comment type="caution">
    <text evidence="2">The sequence shown here is derived from an EMBL/GenBank/DDBJ whole genome shotgun (WGS) entry which is preliminary data.</text>
</comment>
<feature type="transmembrane region" description="Helical" evidence="1">
    <location>
        <begin position="21"/>
        <end position="41"/>
    </location>
</feature>
<evidence type="ECO:0000313" key="3">
    <source>
        <dbReference type="Proteomes" id="UP000287519"/>
    </source>
</evidence>
<dbReference type="Proteomes" id="UP000287519">
    <property type="component" value="Unassembled WGS sequence"/>
</dbReference>
<organism evidence="2 3">
    <name type="scientific">Rhodococcus wratislaviensis</name>
    <name type="common">Tsukamurella wratislaviensis</name>
    <dbReference type="NCBI Taxonomy" id="44752"/>
    <lineage>
        <taxon>Bacteria</taxon>
        <taxon>Bacillati</taxon>
        <taxon>Actinomycetota</taxon>
        <taxon>Actinomycetes</taxon>
        <taxon>Mycobacteriales</taxon>
        <taxon>Nocardiaceae</taxon>
        <taxon>Rhodococcus</taxon>
    </lineage>
</organism>
<gene>
    <name evidence="2" type="ORF">Rhow_008510</name>
</gene>
<keyword evidence="1" id="KW-0812">Transmembrane</keyword>
<sequence length="47" mass="5327">MTSHDAIRRWIAVLGLVIKGFLWLVVIGFELFVVAVGWGWLKRNTGT</sequence>
<dbReference type="RefSeq" id="WP_192582120.1">
    <property type="nucleotide sequence ID" value="NZ_BHYM01000089.1"/>
</dbReference>